<dbReference type="EMBL" id="JACHON010000001">
    <property type="protein sequence ID" value="MBB6511462.1"/>
    <property type="molecule type" value="Genomic_DNA"/>
</dbReference>
<sequence length="163" mass="17858">MTITSTVVKVGIADMKVTEAPNKLKTLGLGSCVGVVIYNHEIAGLAHVMLPDSEASNRENQNILKYADSALDQMIRELLDKGVRKSSLKAKIAGGAHMFSFQTESNFLKIGERNIIAVTERLQLHQIPLIAQDVGGNQGRTIEFNIEESQLEIRTVRGNTTII</sequence>
<dbReference type="Proteomes" id="UP000572212">
    <property type="component" value="Unassembled WGS sequence"/>
</dbReference>
<protein>
    <recommendedName>
        <fullName evidence="3">Probable chemoreceptor glutamine deamidase CheD</fullName>
        <ecNumber evidence="3">3.5.1.44</ecNumber>
    </recommendedName>
</protein>
<evidence type="ECO:0000256" key="2">
    <source>
        <dbReference type="ARBA" id="ARBA00022801"/>
    </source>
</evidence>
<comment type="similarity">
    <text evidence="3">Belongs to the CheD family.</text>
</comment>
<name>A0A841RHE9_9BACI</name>
<evidence type="ECO:0000313" key="5">
    <source>
        <dbReference type="Proteomes" id="UP000572212"/>
    </source>
</evidence>
<dbReference type="EC" id="3.5.1.44" evidence="3"/>
<keyword evidence="5" id="KW-1185">Reference proteome</keyword>
<comment type="caution">
    <text evidence="4">The sequence shown here is derived from an EMBL/GenBank/DDBJ whole genome shotgun (WGS) entry which is preliminary data.</text>
</comment>
<dbReference type="PANTHER" id="PTHR35147:SF1">
    <property type="entry name" value="CHEMORECEPTOR GLUTAMINE DEAMIDASE CHED-RELATED"/>
    <property type="match status" value="1"/>
</dbReference>
<accession>A0A841RHE9</accession>
<comment type="function">
    <text evidence="3">Probably deamidates glutamine residues to glutamate on methyl-accepting chemotaxis receptors (MCPs), playing an important role in chemotaxis.</text>
</comment>
<dbReference type="GO" id="GO:0006935">
    <property type="term" value="P:chemotaxis"/>
    <property type="evidence" value="ECO:0007669"/>
    <property type="project" value="UniProtKB-UniRule"/>
</dbReference>
<organism evidence="4 5">
    <name type="scientific">Gracilibacillus halotolerans</name>
    <dbReference type="NCBI Taxonomy" id="74386"/>
    <lineage>
        <taxon>Bacteria</taxon>
        <taxon>Bacillati</taxon>
        <taxon>Bacillota</taxon>
        <taxon>Bacilli</taxon>
        <taxon>Bacillales</taxon>
        <taxon>Bacillaceae</taxon>
        <taxon>Gracilibacillus</taxon>
    </lineage>
</organism>
<dbReference type="CDD" id="cd16352">
    <property type="entry name" value="CheD"/>
    <property type="match status" value="1"/>
</dbReference>
<keyword evidence="2 3" id="KW-0378">Hydrolase</keyword>
<dbReference type="AlphaFoldDB" id="A0A841RHE9"/>
<evidence type="ECO:0000313" key="4">
    <source>
        <dbReference type="EMBL" id="MBB6511462.1"/>
    </source>
</evidence>
<dbReference type="SUPFAM" id="SSF64438">
    <property type="entry name" value="CNF1/YfiH-like putative cysteine hydrolases"/>
    <property type="match status" value="1"/>
</dbReference>
<keyword evidence="1 3" id="KW-0145">Chemotaxis</keyword>
<comment type="catalytic activity">
    <reaction evidence="3">
        <text>L-glutaminyl-[protein] + H2O = L-glutamyl-[protein] + NH4(+)</text>
        <dbReference type="Rhea" id="RHEA:16441"/>
        <dbReference type="Rhea" id="RHEA-COMP:10207"/>
        <dbReference type="Rhea" id="RHEA-COMP:10208"/>
        <dbReference type="ChEBI" id="CHEBI:15377"/>
        <dbReference type="ChEBI" id="CHEBI:28938"/>
        <dbReference type="ChEBI" id="CHEBI:29973"/>
        <dbReference type="ChEBI" id="CHEBI:30011"/>
        <dbReference type="EC" id="3.5.1.44"/>
    </reaction>
</comment>
<dbReference type="GO" id="GO:0050568">
    <property type="term" value="F:protein-glutamine glutaminase activity"/>
    <property type="evidence" value="ECO:0007669"/>
    <property type="project" value="UniProtKB-UniRule"/>
</dbReference>
<proteinExistence type="inferred from homology"/>
<dbReference type="RefSeq" id="WP_184243707.1">
    <property type="nucleotide sequence ID" value="NZ_BAAACU010000022.1"/>
</dbReference>
<dbReference type="PANTHER" id="PTHR35147">
    <property type="entry name" value="CHEMORECEPTOR GLUTAMINE DEAMIDASE CHED-RELATED"/>
    <property type="match status" value="1"/>
</dbReference>
<dbReference type="InterPro" id="IPR011324">
    <property type="entry name" value="Cytotoxic_necrot_fac-like_cat"/>
</dbReference>
<dbReference type="InterPro" id="IPR038592">
    <property type="entry name" value="CheD-like_sf"/>
</dbReference>
<dbReference type="Gene3D" id="3.30.1330.200">
    <property type="match status" value="1"/>
</dbReference>
<dbReference type="HAMAP" id="MF_01440">
    <property type="entry name" value="CheD"/>
    <property type="match status" value="1"/>
</dbReference>
<evidence type="ECO:0000256" key="3">
    <source>
        <dbReference type="HAMAP-Rule" id="MF_01440"/>
    </source>
</evidence>
<dbReference type="Pfam" id="PF03975">
    <property type="entry name" value="CheD"/>
    <property type="match status" value="1"/>
</dbReference>
<reference evidence="4 5" key="1">
    <citation type="submission" date="2020-08" db="EMBL/GenBank/DDBJ databases">
        <title>Genomic Encyclopedia of Type Strains, Phase IV (KMG-IV): sequencing the most valuable type-strain genomes for metagenomic binning, comparative biology and taxonomic classification.</title>
        <authorList>
            <person name="Goeker M."/>
        </authorList>
    </citation>
    <scope>NUCLEOTIDE SEQUENCE [LARGE SCALE GENOMIC DNA]</scope>
    <source>
        <strain evidence="4 5">DSM 11805</strain>
    </source>
</reference>
<evidence type="ECO:0000256" key="1">
    <source>
        <dbReference type="ARBA" id="ARBA00022500"/>
    </source>
</evidence>
<gene>
    <name evidence="3" type="primary">cheD</name>
    <name evidence="4" type="ORF">GGQ92_000229</name>
</gene>
<dbReference type="InterPro" id="IPR005659">
    <property type="entry name" value="Chemorcpt_Glu_NH3ase_CheD"/>
</dbReference>